<evidence type="ECO:0000256" key="2">
    <source>
        <dbReference type="ARBA" id="ARBA00022840"/>
    </source>
</evidence>
<keyword evidence="2" id="KW-0067">ATP-binding</keyword>
<dbReference type="Pfam" id="PF00271">
    <property type="entry name" value="Helicase_C"/>
    <property type="match status" value="1"/>
</dbReference>
<name>A0A8T7M4K7_9CHLR</name>
<dbReference type="EMBL" id="CP128402">
    <property type="protein sequence ID" value="WJW70345.1"/>
    <property type="molecule type" value="Genomic_DNA"/>
</dbReference>
<dbReference type="RefSeq" id="WP_341472214.1">
    <property type="nucleotide sequence ID" value="NZ_CP128402.1"/>
</dbReference>
<dbReference type="GO" id="GO:0005524">
    <property type="term" value="F:ATP binding"/>
    <property type="evidence" value="ECO:0007669"/>
    <property type="project" value="UniProtKB-KW"/>
</dbReference>
<evidence type="ECO:0000313" key="7">
    <source>
        <dbReference type="Proteomes" id="UP001431572"/>
    </source>
</evidence>
<dbReference type="GO" id="GO:0003676">
    <property type="term" value="F:nucleic acid binding"/>
    <property type="evidence" value="ECO:0007669"/>
    <property type="project" value="InterPro"/>
</dbReference>
<keyword evidence="4" id="KW-0347">Helicase</keyword>
<dbReference type="GO" id="GO:0036297">
    <property type="term" value="P:interstrand cross-link repair"/>
    <property type="evidence" value="ECO:0007669"/>
    <property type="project" value="TreeGrafter"/>
</dbReference>
<dbReference type="InterPro" id="IPR027417">
    <property type="entry name" value="P-loop_NTPase"/>
</dbReference>
<feature type="domain" description="Helicase C-terminal" evidence="3">
    <location>
        <begin position="775"/>
        <end position="937"/>
    </location>
</feature>
<dbReference type="InterPro" id="IPR001650">
    <property type="entry name" value="Helicase_C-like"/>
</dbReference>
<protein>
    <submittedName>
        <fullName evidence="4">DEAD/DEAH box helicase</fullName>
    </submittedName>
</protein>
<dbReference type="SMART" id="SM00490">
    <property type="entry name" value="HELICc"/>
    <property type="match status" value="1"/>
</dbReference>
<evidence type="ECO:0000313" key="6">
    <source>
        <dbReference type="Proteomes" id="UP000521676"/>
    </source>
</evidence>
<evidence type="ECO:0000313" key="4">
    <source>
        <dbReference type="EMBL" id="NWJ47031.1"/>
    </source>
</evidence>
<dbReference type="SUPFAM" id="SSF52540">
    <property type="entry name" value="P-loop containing nucleoside triphosphate hydrolases"/>
    <property type="match status" value="2"/>
</dbReference>
<dbReference type="InterPro" id="IPR014001">
    <property type="entry name" value="Helicase_ATP-bd"/>
</dbReference>
<dbReference type="AlphaFoldDB" id="A0A8T7M4K7"/>
<dbReference type="PANTHER" id="PTHR47957">
    <property type="entry name" value="ATP-DEPENDENT HELICASE HRQ1"/>
    <property type="match status" value="1"/>
</dbReference>
<dbReference type="GO" id="GO:0043138">
    <property type="term" value="F:3'-5' DNA helicase activity"/>
    <property type="evidence" value="ECO:0007669"/>
    <property type="project" value="TreeGrafter"/>
</dbReference>
<sequence>MFYQPASSRYLLTQWIKEILDWTTYDSNDRLYLDEISASEVIDLTYLEGTVLDEAVAANALFPASIVQNEAYRGIGTNSTMSVTFPVNIENADWACKIRLRAALPSLLAVGRDRFYPNIEPNTQPPEEMLFPLINGTQYELQEAAGNRLRALAGQLEVVDFSHTFDINIPSGNQVIPVIQKGIKNIYAYIDEQDNLHLNQNENNLHPIPAEQLPANLRFFYLQRKVNECSLQLNFSWKRYSPTSAKITISLHNQSNVENTNRNNILLSTLILPHMQITLVGAKADFPLQQYADVKQSVISLDEERLHEEAEKRLYQVPQSGCIATLHPRDSSKLSLTTFGVFDTPRETPAPGPKISEITVSPESFLSICSNRNSQFDSFITNHWATIRNILLAAAEAFKFERFHLFQWEAITTGIKLESTGQERTVTIVRAPTGSGKTIVFMVNAAISSLCGNQRSTSILLFPTRILNEDMFRRLTAFVYQMRQKLPELNVTGGLLMGASDPLYRLVLKPAVGEAMYYFGKCPACGHAPLVAQRHSALNEIDAKILASCPKCNHIINYMRNPHEVATFLPDIIIATPDKLFHVATVKSFEQYGYGLFGSPVRYCQICARAYTDAGLQLKPQKFLCNQIFSDSTCPGTFTSNAISKPIRYMGFDEVHSLYGESATYLSVFLSTLEAMQRILSKQSTLSIRYETATATIANETQLLEAITRKDTTKDEIIPIPATNQLTDYFLIQPKTVRYRVLVNMPARISSKQAFLRAVLNSHLHLRGRYNQAPDLKEILQNITTKPTSWDFLLGYVFKKQDGFDLQRSLRDFYRNRYGQSLNIDFLSGEAPKNKISEIIQKAISGQLDLLLANLVISLGIDIQDLNHMIMFGVPKGFTEYVQTAGRTGRGYFSGHVNIILLPAYPRDVYLYRHFHAVLSDVSGYYDALPVKSTNLYCSDQIFGNVAKALLSSFCLREPKWANANGVNQVISNIGRNDFNKGLNILKGGISRVLCNDEELRIDTNTIVNDKSRRLFQELRTQNEFLIKVMTESSEQWLTYSLRGRANNIVRINCIDQGLLDLIGATTDPEQEEMDEPVEILVGTANPEPVILEEENL</sequence>
<reference evidence="5" key="2">
    <citation type="journal article" date="2024" name="Nature">
        <title>Anoxygenic phototroph of the Chloroflexota uses a type I reaction centre.</title>
        <authorList>
            <person name="Tsuji J.M."/>
            <person name="Shaw N.A."/>
            <person name="Nagashima S."/>
            <person name="Venkiteswaran J.J."/>
            <person name="Schiff S.L."/>
            <person name="Watanabe T."/>
            <person name="Fukui M."/>
            <person name="Hanada S."/>
            <person name="Tank M."/>
            <person name="Neufeld J.D."/>
        </authorList>
    </citation>
    <scope>NUCLEOTIDE SEQUENCE</scope>
    <source>
        <strain evidence="5">L227-S17</strain>
        <plasmid evidence="5 7">unnamed2</plasmid>
    </source>
</reference>
<dbReference type="SMART" id="SM00487">
    <property type="entry name" value="DEXDc"/>
    <property type="match status" value="1"/>
</dbReference>
<dbReference type="Proteomes" id="UP000521676">
    <property type="component" value="Unassembled WGS sequence"/>
</dbReference>
<evidence type="ECO:0000313" key="5">
    <source>
        <dbReference type="EMBL" id="WJW70345.1"/>
    </source>
</evidence>
<accession>A0A8T7M4K7</accession>
<dbReference type="EMBL" id="JACATZ010000002">
    <property type="protein sequence ID" value="NWJ47031.1"/>
    <property type="molecule type" value="Genomic_DNA"/>
</dbReference>
<keyword evidence="5" id="KW-0614">Plasmid</keyword>
<dbReference type="Gene3D" id="3.40.50.300">
    <property type="entry name" value="P-loop containing nucleotide triphosphate hydrolases"/>
    <property type="match status" value="2"/>
</dbReference>
<dbReference type="InterPro" id="IPR011545">
    <property type="entry name" value="DEAD/DEAH_box_helicase_dom"/>
</dbReference>
<dbReference type="Proteomes" id="UP001431572">
    <property type="component" value="Plasmid unnamed2"/>
</dbReference>
<keyword evidence="1" id="KW-0547">Nucleotide-binding</keyword>
<dbReference type="GO" id="GO:0006289">
    <property type="term" value="P:nucleotide-excision repair"/>
    <property type="evidence" value="ECO:0007669"/>
    <property type="project" value="TreeGrafter"/>
</dbReference>
<evidence type="ECO:0000259" key="3">
    <source>
        <dbReference type="PROSITE" id="PS51194"/>
    </source>
</evidence>
<dbReference type="PROSITE" id="PS51194">
    <property type="entry name" value="HELICASE_CTER"/>
    <property type="match status" value="1"/>
</dbReference>
<proteinExistence type="predicted"/>
<gene>
    <name evidence="4" type="ORF">HXX08_14305</name>
    <name evidence="5" type="ORF">OZ401_004916</name>
</gene>
<organism evidence="4 6">
    <name type="scientific">Candidatus Chlorohelix allophototropha</name>
    <dbReference type="NCBI Taxonomy" id="3003348"/>
    <lineage>
        <taxon>Bacteria</taxon>
        <taxon>Bacillati</taxon>
        <taxon>Chloroflexota</taxon>
        <taxon>Chloroflexia</taxon>
        <taxon>Candidatus Chloroheliales</taxon>
        <taxon>Candidatus Chloroheliaceae</taxon>
        <taxon>Candidatus Chlorohelix</taxon>
    </lineage>
</organism>
<dbReference type="Pfam" id="PF00270">
    <property type="entry name" value="DEAD"/>
    <property type="match status" value="1"/>
</dbReference>
<reference evidence="4 6" key="1">
    <citation type="submission" date="2020-06" db="EMBL/GenBank/DDBJ databases">
        <title>Anoxygenic phototrophic Chloroflexota member uses a Type I reaction center.</title>
        <authorList>
            <person name="Tsuji J.M."/>
            <person name="Shaw N.A."/>
            <person name="Nagashima S."/>
            <person name="Venkiteswaran J."/>
            <person name="Schiff S.L."/>
            <person name="Hanada S."/>
            <person name="Tank M."/>
            <person name="Neufeld J.D."/>
        </authorList>
    </citation>
    <scope>NUCLEOTIDE SEQUENCE [LARGE SCALE GENOMIC DNA]</scope>
    <source>
        <strain evidence="4">L227-S17</strain>
    </source>
</reference>
<geneLocation type="plasmid" evidence="5 7">
    <name>unnamed2</name>
</geneLocation>
<keyword evidence="7" id="KW-1185">Reference proteome</keyword>
<keyword evidence="4" id="KW-0378">Hydrolase</keyword>
<dbReference type="PANTHER" id="PTHR47957:SF3">
    <property type="entry name" value="ATP-DEPENDENT HELICASE HRQ1"/>
    <property type="match status" value="1"/>
</dbReference>
<evidence type="ECO:0000256" key="1">
    <source>
        <dbReference type="ARBA" id="ARBA00022741"/>
    </source>
</evidence>